<evidence type="ECO:0000313" key="3">
    <source>
        <dbReference type="Proteomes" id="UP000886883"/>
    </source>
</evidence>
<reference evidence="2" key="1">
    <citation type="journal article" date="2021" name="PeerJ">
        <title>Extensive microbial diversity within the chicken gut microbiome revealed by metagenomics and culture.</title>
        <authorList>
            <person name="Gilroy R."/>
            <person name="Ravi A."/>
            <person name="Getino M."/>
            <person name="Pursley I."/>
            <person name="Horton D.L."/>
            <person name="Alikhan N.F."/>
            <person name="Baker D."/>
            <person name="Gharbi K."/>
            <person name="Hall N."/>
            <person name="Watson M."/>
            <person name="Adriaenssens E.M."/>
            <person name="Foster-Nyarko E."/>
            <person name="Jarju S."/>
            <person name="Secka A."/>
            <person name="Antonio M."/>
            <person name="Oren A."/>
            <person name="Chaudhuri R.R."/>
            <person name="La Ragione R."/>
            <person name="Hildebrand F."/>
            <person name="Pallen M.J."/>
        </authorList>
    </citation>
    <scope>NUCLEOTIDE SEQUENCE</scope>
    <source>
        <strain evidence="2">USAMLcec3-2134</strain>
    </source>
</reference>
<dbReference type="NCBIfam" id="NF038403">
    <property type="entry name" value="perm_prefix_1"/>
    <property type="match status" value="1"/>
</dbReference>
<feature type="transmembrane region" description="Helical" evidence="1">
    <location>
        <begin position="83"/>
        <end position="105"/>
    </location>
</feature>
<feature type="transmembrane region" description="Helical" evidence="1">
    <location>
        <begin position="249"/>
        <end position="270"/>
    </location>
</feature>
<evidence type="ECO:0000256" key="1">
    <source>
        <dbReference type="SAM" id="Phobius"/>
    </source>
</evidence>
<proteinExistence type="predicted"/>
<accession>A0A9D2MQH5</accession>
<feature type="transmembrane region" description="Helical" evidence="1">
    <location>
        <begin position="369"/>
        <end position="390"/>
    </location>
</feature>
<feature type="transmembrane region" description="Helical" evidence="1">
    <location>
        <begin position="396"/>
        <end position="417"/>
    </location>
</feature>
<dbReference type="InterPro" id="IPR047928">
    <property type="entry name" value="Perm_prefix_1"/>
</dbReference>
<dbReference type="AlphaFoldDB" id="A0A9D2MQH5"/>
<comment type="caution">
    <text evidence="2">The sequence shown here is derived from an EMBL/GenBank/DDBJ whole genome shotgun (WGS) entry which is preliminary data.</text>
</comment>
<feature type="transmembrane region" description="Helical" evidence="1">
    <location>
        <begin position="327"/>
        <end position="348"/>
    </location>
</feature>
<feature type="transmembrane region" description="Helical" evidence="1">
    <location>
        <begin position="149"/>
        <end position="167"/>
    </location>
</feature>
<keyword evidence="1" id="KW-1133">Transmembrane helix</keyword>
<gene>
    <name evidence="2" type="ORF">H9763_03070</name>
</gene>
<keyword evidence="1" id="KW-0472">Membrane</keyword>
<organism evidence="2 3">
    <name type="scientific">Candidatus Eisenbergiella merdigallinarum</name>
    <dbReference type="NCBI Taxonomy" id="2838552"/>
    <lineage>
        <taxon>Bacteria</taxon>
        <taxon>Bacillati</taxon>
        <taxon>Bacillota</taxon>
        <taxon>Clostridia</taxon>
        <taxon>Lachnospirales</taxon>
        <taxon>Lachnospiraceae</taxon>
        <taxon>Eisenbergiella</taxon>
    </lineage>
</organism>
<sequence>MNQEDRFRDFLKKGLWGYGLFREERELYEELKAHLMDLYEECLEKGMEEEEAAQKAMADLGDPARIRREWKAAKKKNKRLPNVLTGIVLACTACGGLAILVANHFDDWTENCQGQVSQGGIFCLLFLIGTVFFILPICHRNVYSMKKTLRFFLFALFSDALLTAFFLNRDGILRYDFKVLFVFLYLILGTHLLPEYDRMNRLRKRCLECFLASSLFFAVLNPQKSAFVFLALGYLFAVLAIRKRGVQKLIVRSGIIFLVSLSLPAAAIALSGKQYQVQRLKARLFLWKDHILLQNQADAAERITEMGLLPQKPLSAVLTGTIDPLYFWSYFWGAGGFLLSLVLICLFWHQFRRMDRKILSDPDRRAAGVFLGLYLFRFFYSLCMNLGLVWPTGIGLPFWGPDYGFFLFDCLALGVLVERLRGARCCLVDTKRRNRVK</sequence>
<evidence type="ECO:0000313" key="2">
    <source>
        <dbReference type="EMBL" id="HJB90432.1"/>
    </source>
</evidence>
<dbReference type="Proteomes" id="UP000886883">
    <property type="component" value="Unassembled WGS sequence"/>
</dbReference>
<dbReference type="EMBL" id="DWXE01000010">
    <property type="protein sequence ID" value="HJB90432.1"/>
    <property type="molecule type" value="Genomic_DNA"/>
</dbReference>
<keyword evidence="1" id="KW-0812">Transmembrane</keyword>
<feature type="transmembrane region" description="Helical" evidence="1">
    <location>
        <begin position="117"/>
        <end position="137"/>
    </location>
</feature>
<name>A0A9D2MQH5_9FIRM</name>
<protein>
    <submittedName>
        <fullName evidence="2">Uncharacterized protein</fullName>
    </submittedName>
</protein>
<reference evidence="2" key="2">
    <citation type="submission" date="2021-04" db="EMBL/GenBank/DDBJ databases">
        <authorList>
            <person name="Gilroy R."/>
        </authorList>
    </citation>
    <scope>NUCLEOTIDE SEQUENCE</scope>
    <source>
        <strain evidence="2">USAMLcec3-2134</strain>
    </source>
</reference>
<feature type="transmembrane region" description="Helical" evidence="1">
    <location>
        <begin position="226"/>
        <end position="242"/>
    </location>
</feature>